<keyword evidence="2" id="KW-1185">Reference proteome</keyword>
<dbReference type="RefSeq" id="WP_120030291.1">
    <property type="nucleotide sequence ID" value="NZ_QVMU01000004.1"/>
</dbReference>
<dbReference type="Proteomes" id="UP000273252">
    <property type="component" value="Unassembled WGS sequence"/>
</dbReference>
<comment type="caution">
    <text evidence="1">The sequence shown here is derived from an EMBL/GenBank/DDBJ whole genome shotgun (WGS) entry which is preliminary data.</text>
</comment>
<sequence length="107" mass="12332">MIHISQVAPLIDRQLKLLQPKDAIQFKTYKKDRGFLIYCIDPAHFQIVETGFTNTSLITDVVSIKKYAHKALKREFPRSNMVWVTHHSNVDSPFNINDSNSQQGSLF</sequence>
<dbReference type="EMBL" id="QVMU01000004">
    <property type="protein sequence ID" value="RJX72969.1"/>
    <property type="molecule type" value="Genomic_DNA"/>
</dbReference>
<organism evidence="1 2">
    <name type="scientific">Vibrio sinensis</name>
    <dbReference type="NCBI Taxonomy" id="2302434"/>
    <lineage>
        <taxon>Bacteria</taxon>
        <taxon>Pseudomonadati</taxon>
        <taxon>Pseudomonadota</taxon>
        <taxon>Gammaproteobacteria</taxon>
        <taxon>Vibrionales</taxon>
        <taxon>Vibrionaceae</taxon>
        <taxon>Vibrio</taxon>
    </lineage>
</organism>
<accession>A0A3A6QWW1</accession>
<dbReference type="OrthoDB" id="5819072at2"/>
<evidence type="ECO:0000313" key="1">
    <source>
        <dbReference type="EMBL" id="RJX72969.1"/>
    </source>
</evidence>
<proteinExistence type="predicted"/>
<dbReference type="AlphaFoldDB" id="A0A3A6QWW1"/>
<reference evidence="1 2" key="1">
    <citation type="submission" date="2018-08" db="EMBL/GenBank/DDBJ databases">
        <title>Vibrio isolated from the Eastern China Marginal Seas.</title>
        <authorList>
            <person name="Li Y."/>
        </authorList>
    </citation>
    <scope>NUCLEOTIDE SEQUENCE [LARGE SCALE GENOMIC DNA]</scope>
    <source>
        <strain evidence="1 2">BEI233</strain>
    </source>
</reference>
<name>A0A3A6QWW1_9VIBR</name>
<evidence type="ECO:0000313" key="2">
    <source>
        <dbReference type="Proteomes" id="UP000273252"/>
    </source>
</evidence>
<gene>
    <name evidence="1" type="ORF">DZ860_07405</name>
</gene>
<protein>
    <submittedName>
        <fullName evidence="1">Uncharacterized protein</fullName>
    </submittedName>
</protein>